<comment type="caution">
    <text evidence="3">The sequence shown here is derived from an EMBL/GenBank/DDBJ whole genome shotgun (WGS) entry which is preliminary data.</text>
</comment>
<keyword evidence="2" id="KW-0732">Signal</keyword>
<keyword evidence="1" id="KW-0812">Transmembrane</keyword>
<keyword evidence="1" id="KW-1133">Transmembrane helix</keyword>
<evidence type="ECO:0000256" key="2">
    <source>
        <dbReference type="SAM" id="SignalP"/>
    </source>
</evidence>
<dbReference type="EMBL" id="JABBZM010000021">
    <property type="protein sequence ID" value="NMV40317.1"/>
    <property type="molecule type" value="Genomic_DNA"/>
</dbReference>
<feature type="signal peptide" evidence="2">
    <location>
        <begin position="1"/>
        <end position="25"/>
    </location>
</feature>
<dbReference type="Proteomes" id="UP000575469">
    <property type="component" value="Unassembled WGS sequence"/>
</dbReference>
<organism evidence="3 4">
    <name type="scientific">Ralstonia insidiosa</name>
    <dbReference type="NCBI Taxonomy" id="190721"/>
    <lineage>
        <taxon>Bacteria</taxon>
        <taxon>Pseudomonadati</taxon>
        <taxon>Pseudomonadota</taxon>
        <taxon>Betaproteobacteria</taxon>
        <taxon>Burkholderiales</taxon>
        <taxon>Burkholderiaceae</taxon>
        <taxon>Ralstonia</taxon>
    </lineage>
</organism>
<sequence>MNMSPAMLRTLLTVIGAAALFSGCAAPTASVVGPANADKLRAVKTIAIATPLNVSYYTTTGAVPTVLFPGAGVIANMAIFAERQQRFREVFVAQTRTELLDNDSS</sequence>
<keyword evidence="1" id="KW-0472">Membrane</keyword>
<protein>
    <submittedName>
        <fullName evidence="3">Uncharacterized protein</fullName>
    </submittedName>
</protein>
<feature type="chain" id="PRO_5032592252" evidence="2">
    <location>
        <begin position="26"/>
        <end position="105"/>
    </location>
</feature>
<evidence type="ECO:0000256" key="1">
    <source>
        <dbReference type="SAM" id="Phobius"/>
    </source>
</evidence>
<accession>A0A848P464</accession>
<gene>
    <name evidence="3" type="ORF">HGR00_20630</name>
</gene>
<reference evidence="3 4" key="1">
    <citation type="submission" date="2020-04" db="EMBL/GenBank/DDBJ databases">
        <title>Ralstonia insidiosa genome sequencing and assembly.</title>
        <authorList>
            <person name="Martins R.C.R."/>
            <person name="Perdigao-Neto L.V."/>
            <person name="Levin A.S.S."/>
            <person name="Costa S.F."/>
        </authorList>
    </citation>
    <scope>NUCLEOTIDE SEQUENCE [LARGE SCALE GENOMIC DNA]</scope>
    <source>
        <strain evidence="3 4">5047</strain>
    </source>
</reference>
<name>A0A848P464_9RALS</name>
<evidence type="ECO:0000313" key="4">
    <source>
        <dbReference type="Proteomes" id="UP000575469"/>
    </source>
</evidence>
<feature type="transmembrane region" description="Helical" evidence="1">
    <location>
        <begin position="61"/>
        <end position="81"/>
    </location>
</feature>
<proteinExistence type="predicted"/>
<evidence type="ECO:0000313" key="3">
    <source>
        <dbReference type="EMBL" id="NMV40317.1"/>
    </source>
</evidence>
<dbReference type="RefSeq" id="WP_169341074.1">
    <property type="nucleotide sequence ID" value="NZ_JABBZM010000021.1"/>
</dbReference>
<dbReference type="AlphaFoldDB" id="A0A848P464"/>